<name>A0A7W6CLK2_9SPHN</name>
<gene>
    <name evidence="2" type="ORF">GGR38_003614</name>
</gene>
<dbReference type="EMBL" id="JACIDX010000015">
    <property type="protein sequence ID" value="MBB3956648.1"/>
    <property type="molecule type" value="Genomic_DNA"/>
</dbReference>
<feature type="compositionally biased region" description="Basic and acidic residues" evidence="1">
    <location>
        <begin position="53"/>
        <end position="64"/>
    </location>
</feature>
<evidence type="ECO:0000256" key="1">
    <source>
        <dbReference type="SAM" id="MobiDB-lite"/>
    </source>
</evidence>
<dbReference type="AlphaFoldDB" id="A0A7W6CLK2"/>
<comment type="caution">
    <text evidence="2">The sequence shown here is derived from an EMBL/GenBank/DDBJ whole genome shotgun (WGS) entry which is preliminary data.</text>
</comment>
<evidence type="ECO:0000313" key="2">
    <source>
        <dbReference type="EMBL" id="MBB3956648.1"/>
    </source>
</evidence>
<feature type="region of interest" description="Disordered" evidence="1">
    <location>
        <begin position="47"/>
        <end position="79"/>
    </location>
</feature>
<sequence>MRWLNSALAIVGVYALYRWLMPYSQTAPAAFAPGEEAPENFVQVRNAGPDAMRSQHDEWDKVDQASDESFPASDATAKY</sequence>
<protein>
    <submittedName>
        <fullName evidence="2">Uncharacterized protein</fullName>
    </submittedName>
</protein>
<dbReference type="Proteomes" id="UP000548867">
    <property type="component" value="Unassembled WGS sequence"/>
</dbReference>
<proteinExistence type="predicted"/>
<dbReference type="RefSeq" id="WP_246404924.1">
    <property type="nucleotide sequence ID" value="NZ_JACIDX010000015.1"/>
</dbReference>
<organism evidence="2 3">
    <name type="scientific">Novosphingobium sediminicola</name>
    <dbReference type="NCBI Taxonomy" id="563162"/>
    <lineage>
        <taxon>Bacteria</taxon>
        <taxon>Pseudomonadati</taxon>
        <taxon>Pseudomonadota</taxon>
        <taxon>Alphaproteobacteria</taxon>
        <taxon>Sphingomonadales</taxon>
        <taxon>Sphingomonadaceae</taxon>
        <taxon>Novosphingobium</taxon>
    </lineage>
</organism>
<keyword evidence="3" id="KW-1185">Reference proteome</keyword>
<evidence type="ECO:0000313" key="3">
    <source>
        <dbReference type="Proteomes" id="UP000548867"/>
    </source>
</evidence>
<reference evidence="2 3" key="1">
    <citation type="submission" date="2020-08" db="EMBL/GenBank/DDBJ databases">
        <title>Genomic Encyclopedia of Type Strains, Phase IV (KMG-IV): sequencing the most valuable type-strain genomes for metagenomic binning, comparative biology and taxonomic classification.</title>
        <authorList>
            <person name="Goeker M."/>
        </authorList>
    </citation>
    <scope>NUCLEOTIDE SEQUENCE [LARGE SCALE GENOMIC DNA]</scope>
    <source>
        <strain evidence="2 3">DSM 27057</strain>
    </source>
</reference>
<accession>A0A7W6CLK2</accession>